<evidence type="ECO:0000313" key="1">
    <source>
        <dbReference type="EMBL" id="PPJ32005.1"/>
    </source>
</evidence>
<gene>
    <name evidence="1" type="ORF">C5F51_03915</name>
</gene>
<organism evidence="1 2">
    <name type="scientific">Nocardia nova</name>
    <dbReference type="NCBI Taxonomy" id="37330"/>
    <lineage>
        <taxon>Bacteria</taxon>
        <taxon>Bacillati</taxon>
        <taxon>Actinomycetota</taxon>
        <taxon>Actinomycetes</taxon>
        <taxon>Mycobacteriales</taxon>
        <taxon>Nocardiaceae</taxon>
        <taxon>Nocardia</taxon>
    </lineage>
</organism>
<comment type="caution">
    <text evidence="1">The sequence shown here is derived from an EMBL/GenBank/DDBJ whole genome shotgun (WGS) entry which is preliminary data.</text>
</comment>
<proteinExistence type="predicted"/>
<keyword evidence="2" id="KW-1185">Reference proteome</keyword>
<dbReference type="AlphaFoldDB" id="A0A2S6AD54"/>
<evidence type="ECO:0000313" key="2">
    <source>
        <dbReference type="Proteomes" id="UP000238356"/>
    </source>
</evidence>
<name>A0A2S6AD54_9NOCA</name>
<dbReference type="Proteomes" id="UP000238356">
    <property type="component" value="Unassembled WGS sequence"/>
</dbReference>
<dbReference type="EMBL" id="PSZD01000002">
    <property type="protein sequence ID" value="PPJ32005.1"/>
    <property type="molecule type" value="Genomic_DNA"/>
</dbReference>
<sequence>MIIPDESRHTVVADSCRCGDLVVAGSFDTSIVVCITAEEQYRKPSREVANRVAVRDVRPGAGLTFR</sequence>
<accession>A0A2S6AD54</accession>
<protein>
    <submittedName>
        <fullName evidence="1">Uncharacterized protein</fullName>
    </submittedName>
</protein>
<reference evidence="1 2" key="1">
    <citation type="submission" date="2018-02" db="EMBL/GenBank/DDBJ databases">
        <title>8 Nocardia nova and 1 Nocardia cyriacigeorgica strain used for evolution to TMP-SMX.</title>
        <authorList>
            <person name="Mehta H."/>
            <person name="Weng J."/>
            <person name="Shamoo Y."/>
        </authorList>
    </citation>
    <scope>NUCLEOTIDE SEQUENCE [LARGE SCALE GENOMIC DNA]</scope>
    <source>
        <strain evidence="1 2">BAA2227</strain>
    </source>
</reference>